<keyword evidence="2" id="KW-0975">Bacterial flagellum</keyword>
<dbReference type="Pfam" id="PF00460">
    <property type="entry name" value="Flg_bb_rod"/>
    <property type="match status" value="1"/>
</dbReference>
<dbReference type="NCBIfam" id="TIGR03506">
    <property type="entry name" value="FlgEFG_subfam"/>
    <property type="match status" value="1"/>
</dbReference>
<evidence type="ECO:0000313" key="7">
    <source>
        <dbReference type="Proteomes" id="UP000075806"/>
    </source>
</evidence>
<dbReference type="EMBL" id="LTAO01000017">
    <property type="protein sequence ID" value="KYG30612.1"/>
    <property type="molecule type" value="Genomic_DNA"/>
</dbReference>
<dbReference type="GO" id="GO:0071978">
    <property type="term" value="P:bacterial-type flagellum-dependent swarming motility"/>
    <property type="evidence" value="ECO:0007669"/>
    <property type="project" value="TreeGrafter"/>
</dbReference>
<feature type="domain" description="Flagellar hook protein FlgE/F/G-like D1" evidence="5">
    <location>
        <begin position="112"/>
        <end position="177"/>
    </location>
</feature>
<evidence type="ECO:0000256" key="1">
    <source>
        <dbReference type="ARBA" id="ARBA00009677"/>
    </source>
</evidence>
<organism evidence="6 7">
    <name type="scientific">Alkalihalobacillus trypoxylicola</name>
    <dbReference type="NCBI Taxonomy" id="519424"/>
    <lineage>
        <taxon>Bacteria</taxon>
        <taxon>Bacillati</taxon>
        <taxon>Bacillota</taxon>
        <taxon>Bacilli</taxon>
        <taxon>Bacillales</taxon>
        <taxon>Bacillaceae</taxon>
        <taxon>Alkalihalobacillus</taxon>
    </lineage>
</organism>
<evidence type="ECO:0000259" key="4">
    <source>
        <dbReference type="Pfam" id="PF06429"/>
    </source>
</evidence>
<evidence type="ECO:0000259" key="5">
    <source>
        <dbReference type="Pfam" id="PF22692"/>
    </source>
</evidence>
<keyword evidence="6" id="KW-0969">Cilium</keyword>
<gene>
    <name evidence="6" type="ORF">AZF04_19395</name>
</gene>
<dbReference type="PANTHER" id="PTHR30435:SF19">
    <property type="entry name" value="FLAGELLAR BASAL-BODY ROD PROTEIN FLGG"/>
    <property type="match status" value="1"/>
</dbReference>
<dbReference type="PANTHER" id="PTHR30435">
    <property type="entry name" value="FLAGELLAR PROTEIN"/>
    <property type="match status" value="1"/>
</dbReference>
<dbReference type="InterPro" id="IPR020013">
    <property type="entry name" value="Flagellar_FlgE/F/G"/>
</dbReference>
<dbReference type="STRING" id="519424.AZF04_19395"/>
<dbReference type="RefSeq" id="WP_061948924.1">
    <property type="nucleotide sequence ID" value="NZ_LTAO01000017.1"/>
</dbReference>
<dbReference type="Pfam" id="PF22692">
    <property type="entry name" value="LlgE_F_G_D1"/>
    <property type="match status" value="1"/>
</dbReference>
<dbReference type="SUPFAM" id="SSF117143">
    <property type="entry name" value="Flagellar hook protein flgE"/>
    <property type="match status" value="1"/>
</dbReference>
<proteinExistence type="inferred from homology"/>
<dbReference type="AlphaFoldDB" id="A0A162DR12"/>
<feature type="domain" description="Flagellar basal-body/hook protein C-terminal" evidence="4">
    <location>
        <begin position="224"/>
        <end position="267"/>
    </location>
</feature>
<protein>
    <submittedName>
        <fullName evidence="6">Flagellar biosynthesis protein FlgC</fullName>
    </submittedName>
</protein>
<dbReference type="Proteomes" id="UP000075806">
    <property type="component" value="Unassembled WGS sequence"/>
</dbReference>
<dbReference type="Pfam" id="PF06429">
    <property type="entry name" value="Flg_bbr_C"/>
    <property type="match status" value="1"/>
</dbReference>
<dbReference type="InterPro" id="IPR010930">
    <property type="entry name" value="Flg_bb/hook_C_dom"/>
</dbReference>
<keyword evidence="7" id="KW-1185">Reference proteome</keyword>
<keyword evidence="6" id="KW-0966">Cell projection</keyword>
<comment type="similarity">
    <text evidence="1 2">Belongs to the flagella basal body rod proteins family.</text>
</comment>
<keyword evidence="6" id="KW-0282">Flagellum</keyword>
<sequence>MLRGLYGAAAGMVAQQQRQEMLTNNLANVQTPGFKADRSTMRSFPNMLMAAMNVNSGPINQHQILGELSTGVYLQEQVPNFRQGDLEETGLFTDVALLQGVMPETENGQPGALFYSVQAEDGEARYTRNGQFTVDGEGMLTTAGGHLVLDTDGQAINVGGPEFTVNGNGVIVNAQGDIAGQLGVVYIENSLDLIREGSGLLSYQGADALPQAVGLDGVTYQIHQGFVEKSNVDPTQTMTEMMNAYRSFESNQRVLQAYDQSLQKAVNEIGRLG</sequence>
<dbReference type="OrthoDB" id="9800375at2"/>
<evidence type="ECO:0000313" key="6">
    <source>
        <dbReference type="EMBL" id="KYG30612.1"/>
    </source>
</evidence>
<dbReference type="InterPro" id="IPR053967">
    <property type="entry name" value="LlgE_F_G-like_D1"/>
</dbReference>
<name>A0A162DR12_9BACI</name>
<accession>A0A162DR12</accession>
<reference evidence="6" key="1">
    <citation type="submission" date="2016-02" db="EMBL/GenBank/DDBJ databases">
        <title>Genome sequence of Bacillus trypoxylicola KCTC 13244(T).</title>
        <authorList>
            <person name="Jeong H."/>
            <person name="Park S.-H."/>
            <person name="Choi S.-K."/>
        </authorList>
    </citation>
    <scope>NUCLEOTIDE SEQUENCE [LARGE SCALE GENOMIC DNA]</scope>
    <source>
        <strain evidence="6">KCTC 13244</strain>
    </source>
</reference>
<dbReference type="InterPro" id="IPR001444">
    <property type="entry name" value="Flag_bb_rod_N"/>
</dbReference>
<feature type="domain" description="Flagellar basal body rod protein N-terminal" evidence="3">
    <location>
        <begin position="5"/>
        <end position="35"/>
    </location>
</feature>
<evidence type="ECO:0000259" key="3">
    <source>
        <dbReference type="Pfam" id="PF00460"/>
    </source>
</evidence>
<comment type="subcellular location">
    <subcellularLocation>
        <location evidence="2">Bacterial flagellum basal body</location>
    </subcellularLocation>
</comment>
<dbReference type="InterPro" id="IPR037925">
    <property type="entry name" value="FlgE/F/G-like"/>
</dbReference>
<comment type="caution">
    <text evidence="6">The sequence shown here is derived from an EMBL/GenBank/DDBJ whole genome shotgun (WGS) entry which is preliminary data.</text>
</comment>
<evidence type="ECO:0000256" key="2">
    <source>
        <dbReference type="RuleBase" id="RU362116"/>
    </source>
</evidence>
<dbReference type="GO" id="GO:0009425">
    <property type="term" value="C:bacterial-type flagellum basal body"/>
    <property type="evidence" value="ECO:0007669"/>
    <property type="project" value="UniProtKB-SubCell"/>
</dbReference>